<dbReference type="OrthoDB" id="2498658at2759"/>
<sequence length="587" mass="68496">MSFPQVLALLVTLFTLQEVHCTSIYSLIGLKDSSTQPLIKKETDKHFPTIFQLHSWLGIPDSSTYETQIKKVDHGLENSDYFAILEEPEIEQQELHTSIPPHDSWIAQTEFSTEPLLEKGGRWLSVFQILGKSNYSPTLEEQHLVKKKLSKIPQIQFKGKQLDKKVVGEIPTAEERKNLMKEDLKSLRESCLRLQSSSKSSYNGYLNPDEYSKLSNDQYRYEPIYKNLNELNQIHTLMEKRLLSLNAKRTLDLLPIGEYPKPDEEIGIICRQISEKLTSLLCKIEPSLSFMIDFHSLNVQRLICETIYYFHKHALISPESLGPLLTTREASQAFSKHIIWSFNHHQINSKNWIPLNGTNLIKSWFQFSCGNMFEEYYQYYPEEEKNPCLKDKLGRLQRRLFNKAPQKYHSSESGELEYYVINDDPQTIDELGTTFKHISLFIPSHSELAHLFQVIESFGTVREHDLEAYKRDKDFKIKFDLMDSSTQFLGRLENIRLYLQHKFNPNQWIRPIFDQPHCNQIRSDIGPLEELELIAKYLKIIQAEHQQTTGGISSFNPLNFSVYCQHEIIQKRLDHLNCMLINLASNF</sequence>
<comment type="caution">
    <text evidence="2">The sequence shown here is derived from an EMBL/GenBank/DDBJ whole genome shotgun (WGS) entry which is preliminary data.</text>
</comment>
<accession>A0A5B0PQR5</accession>
<protein>
    <recommendedName>
        <fullName evidence="4">RRM domain-containing protein</fullName>
    </recommendedName>
</protein>
<dbReference type="AlphaFoldDB" id="A0A5B0PQR5"/>
<dbReference type="Proteomes" id="UP000324748">
    <property type="component" value="Unassembled WGS sequence"/>
</dbReference>
<gene>
    <name evidence="2" type="ORF">PGT21_004946</name>
</gene>
<keyword evidence="1" id="KW-0732">Signal</keyword>
<keyword evidence="3" id="KW-1185">Reference proteome</keyword>
<evidence type="ECO:0008006" key="4">
    <source>
        <dbReference type="Google" id="ProtNLM"/>
    </source>
</evidence>
<proteinExistence type="predicted"/>
<evidence type="ECO:0000313" key="3">
    <source>
        <dbReference type="Proteomes" id="UP000324748"/>
    </source>
</evidence>
<dbReference type="EMBL" id="VSWC01000042">
    <property type="protein sequence ID" value="KAA1103044.1"/>
    <property type="molecule type" value="Genomic_DNA"/>
</dbReference>
<evidence type="ECO:0000313" key="2">
    <source>
        <dbReference type="EMBL" id="KAA1103044.1"/>
    </source>
</evidence>
<organism evidence="2 3">
    <name type="scientific">Puccinia graminis f. sp. tritici</name>
    <dbReference type="NCBI Taxonomy" id="56615"/>
    <lineage>
        <taxon>Eukaryota</taxon>
        <taxon>Fungi</taxon>
        <taxon>Dikarya</taxon>
        <taxon>Basidiomycota</taxon>
        <taxon>Pucciniomycotina</taxon>
        <taxon>Pucciniomycetes</taxon>
        <taxon>Pucciniales</taxon>
        <taxon>Pucciniaceae</taxon>
        <taxon>Puccinia</taxon>
    </lineage>
</organism>
<evidence type="ECO:0000256" key="1">
    <source>
        <dbReference type="SAM" id="SignalP"/>
    </source>
</evidence>
<reference evidence="2 3" key="1">
    <citation type="submission" date="2019-05" db="EMBL/GenBank/DDBJ databases">
        <title>Emergence of the Ug99 lineage of the wheat stem rust pathogen through somatic hybridization.</title>
        <authorList>
            <person name="Li F."/>
            <person name="Upadhyaya N.M."/>
            <person name="Sperschneider J."/>
            <person name="Matny O."/>
            <person name="Nguyen-Phuc H."/>
            <person name="Mago R."/>
            <person name="Raley C."/>
            <person name="Miller M.E."/>
            <person name="Silverstein K.A.T."/>
            <person name="Henningsen E."/>
            <person name="Hirsch C.D."/>
            <person name="Visser B."/>
            <person name="Pretorius Z.A."/>
            <person name="Steffenson B.J."/>
            <person name="Schwessinger B."/>
            <person name="Dodds P.N."/>
            <person name="Figueroa M."/>
        </authorList>
    </citation>
    <scope>NUCLEOTIDE SEQUENCE [LARGE SCALE GENOMIC DNA]</scope>
    <source>
        <strain evidence="2">21-0</strain>
    </source>
</reference>
<name>A0A5B0PQR5_PUCGR</name>
<feature type="signal peptide" evidence="1">
    <location>
        <begin position="1"/>
        <end position="21"/>
    </location>
</feature>
<feature type="chain" id="PRO_5023069029" description="RRM domain-containing protein" evidence="1">
    <location>
        <begin position="22"/>
        <end position="587"/>
    </location>
</feature>